<dbReference type="PANTHER" id="PTHR43329">
    <property type="entry name" value="EPOXIDE HYDROLASE"/>
    <property type="match status" value="1"/>
</dbReference>
<dbReference type="GO" id="GO:0016787">
    <property type="term" value="F:hydrolase activity"/>
    <property type="evidence" value="ECO:0007669"/>
    <property type="project" value="UniProtKB-KW"/>
</dbReference>
<dbReference type="SUPFAM" id="SSF53474">
    <property type="entry name" value="alpha/beta-Hydrolases"/>
    <property type="match status" value="1"/>
</dbReference>
<dbReference type="InterPro" id="IPR000073">
    <property type="entry name" value="AB_hydrolase_1"/>
</dbReference>
<gene>
    <name evidence="3" type="ordered locus">Turpa_2694</name>
</gene>
<feature type="domain" description="AB hydrolase-1" evidence="2">
    <location>
        <begin position="26"/>
        <end position="283"/>
    </location>
</feature>
<name>I4B7S6_TURPD</name>
<dbReference type="OrthoDB" id="9773293at2"/>
<dbReference type="KEGG" id="tpx:Turpa_2694"/>
<evidence type="ECO:0000313" key="4">
    <source>
        <dbReference type="Proteomes" id="UP000006048"/>
    </source>
</evidence>
<keyword evidence="4" id="KW-1185">Reference proteome</keyword>
<reference evidence="3 4" key="1">
    <citation type="submission" date="2012-06" db="EMBL/GenBank/DDBJ databases">
        <title>The complete chromosome of genome of Turneriella parva DSM 21527.</title>
        <authorList>
            <consortium name="US DOE Joint Genome Institute (JGI-PGF)"/>
            <person name="Lucas S."/>
            <person name="Han J."/>
            <person name="Lapidus A."/>
            <person name="Bruce D."/>
            <person name="Goodwin L."/>
            <person name="Pitluck S."/>
            <person name="Peters L."/>
            <person name="Kyrpides N."/>
            <person name="Mavromatis K."/>
            <person name="Ivanova N."/>
            <person name="Mikhailova N."/>
            <person name="Chertkov O."/>
            <person name="Detter J.C."/>
            <person name="Tapia R."/>
            <person name="Han C."/>
            <person name="Land M."/>
            <person name="Hauser L."/>
            <person name="Markowitz V."/>
            <person name="Cheng J.-F."/>
            <person name="Hugenholtz P."/>
            <person name="Woyke T."/>
            <person name="Wu D."/>
            <person name="Gronow S."/>
            <person name="Wellnitz S."/>
            <person name="Brambilla E."/>
            <person name="Klenk H.-P."/>
            <person name="Eisen J.A."/>
        </authorList>
    </citation>
    <scope>NUCLEOTIDE SEQUENCE [LARGE SCALE GENOMIC DNA]</scope>
    <source>
        <strain evidence="4">ATCC BAA-1111 / DSM 21527 / NCTC 11395 / H</strain>
    </source>
</reference>
<dbReference type="PRINTS" id="PR00412">
    <property type="entry name" value="EPOXHYDRLASE"/>
</dbReference>
<dbReference type="Proteomes" id="UP000006048">
    <property type="component" value="Chromosome"/>
</dbReference>
<organism evidence="3 4">
    <name type="scientific">Turneriella parva (strain ATCC BAA-1111 / DSM 21527 / NCTC 11395 / H)</name>
    <name type="common">Leptospira parva</name>
    <dbReference type="NCBI Taxonomy" id="869212"/>
    <lineage>
        <taxon>Bacteria</taxon>
        <taxon>Pseudomonadati</taxon>
        <taxon>Spirochaetota</taxon>
        <taxon>Spirochaetia</taxon>
        <taxon>Leptospirales</taxon>
        <taxon>Leptospiraceae</taxon>
        <taxon>Turneriella</taxon>
    </lineage>
</organism>
<dbReference type="EMBL" id="CP002959">
    <property type="protein sequence ID" value="AFM13333.1"/>
    <property type="molecule type" value="Genomic_DNA"/>
</dbReference>
<dbReference type="InterPro" id="IPR000639">
    <property type="entry name" value="Epox_hydrolase-like"/>
</dbReference>
<sequence>MQQITLTANGLSHPALKMGEGKRLALLLHGFPDSPRTWSRLMPRLAAQGYTCIAPYMRGYSQLNTPPELLTDSSATIQIADLAADAAALVEAAGFQDALLIGHDWGAITAYAAANLAPDRFHTLVTLSVPHLGTFLGNLWKHPRQTVQSWYILFFQLRFGIPERRVLQGHLRFIDELWQKWSPDLASDNEALAAAKEILADEQLLHNALAYYRGMLTPSIDEFARYNESRELSFAKIQQPTLTLTGSHDGCIMPEMFEGMHMSVAAEFTLRILPLAGHFLTLESDERIAAEIVKFTESLHTMEKAI</sequence>
<protein>
    <submittedName>
        <fullName evidence="3">Alpha/beta hydrolase fold containing protein</fullName>
    </submittedName>
</protein>
<dbReference type="HOGENOM" id="CLU_020336_7_3_12"/>
<dbReference type="Gene3D" id="3.40.50.1820">
    <property type="entry name" value="alpha/beta hydrolase"/>
    <property type="match status" value="1"/>
</dbReference>
<dbReference type="Pfam" id="PF00561">
    <property type="entry name" value="Abhydrolase_1"/>
    <property type="match status" value="1"/>
</dbReference>
<keyword evidence="1 3" id="KW-0378">Hydrolase</keyword>
<accession>I4B7S6</accession>
<proteinExistence type="predicted"/>
<dbReference type="AlphaFoldDB" id="I4B7S6"/>
<evidence type="ECO:0000256" key="1">
    <source>
        <dbReference type="ARBA" id="ARBA00022801"/>
    </source>
</evidence>
<evidence type="ECO:0000259" key="2">
    <source>
        <dbReference type="Pfam" id="PF00561"/>
    </source>
</evidence>
<dbReference type="InterPro" id="IPR029058">
    <property type="entry name" value="AB_hydrolase_fold"/>
</dbReference>
<evidence type="ECO:0000313" key="3">
    <source>
        <dbReference type="EMBL" id="AFM13333.1"/>
    </source>
</evidence>
<dbReference type="RefSeq" id="WP_014803835.1">
    <property type="nucleotide sequence ID" value="NC_018020.1"/>
</dbReference>
<dbReference type="STRING" id="869212.Turpa_2694"/>